<organism evidence="9 10">
    <name type="scientific">Sutcliffiella horikoshii</name>
    <dbReference type="NCBI Taxonomy" id="79883"/>
    <lineage>
        <taxon>Bacteria</taxon>
        <taxon>Bacillati</taxon>
        <taxon>Bacillota</taxon>
        <taxon>Bacilli</taxon>
        <taxon>Bacillales</taxon>
        <taxon>Bacillaceae</taxon>
        <taxon>Sutcliffiella</taxon>
    </lineage>
</organism>
<feature type="transmembrane region" description="Helical" evidence="8">
    <location>
        <begin position="37"/>
        <end position="55"/>
    </location>
</feature>
<dbReference type="GO" id="GO:0016020">
    <property type="term" value="C:membrane"/>
    <property type="evidence" value="ECO:0007669"/>
    <property type="project" value="UniProtKB-SubCell"/>
</dbReference>
<accession>A0A5D4SK46</accession>
<reference evidence="9 10" key="1">
    <citation type="submission" date="2019-08" db="EMBL/GenBank/DDBJ databases">
        <title>Bacillus genomes from the desert of Cuatro Cienegas, Coahuila.</title>
        <authorList>
            <person name="Olmedo-Alvarez G."/>
        </authorList>
    </citation>
    <scope>NUCLEOTIDE SEQUENCE [LARGE SCALE GENOMIC DNA]</scope>
    <source>
        <strain evidence="9 10">CH28_1T</strain>
    </source>
</reference>
<keyword evidence="5 8" id="KW-0812">Transmembrane</keyword>
<evidence type="ECO:0000256" key="1">
    <source>
        <dbReference type="ARBA" id="ARBA00004141"/>
    </source>
</evidence>
<feature type="transmembrane region" description="Helical" evidence="8">
    <location>
        <begin position="105"/>
        <end position="132"/>
    </location>
</feature>
<feature type="transmembrane region" description="Helical" evidence="8">
    <location>
        <begin position="338"/>
        <end position="358"/>
    </location>
</feature>
<evidence type="ECO:0000256" key="3">
    <source>
        <dbReference type="ARBA" id="ARBA00022448"/>
    </source>
</evidence>
<sequence length="375" mass="42145">MGNKETISLWQLFILILIFEMGSATVVGIGGEAKQNVWIAISLAGLIGVGYIYLLHFMLGRKKGYNLFALIEFCLGKWLGGVISFLYIIYFIYISSRVLRDFGELIVSTIFIFTPIEIISITIILTIIYMLNSGIEVMARTSEIFFPYVFSFTFLVGIFILLSGEIQFENLRPFLDEGIKPIFQAIIPGLLTFPFGELIAFAVVLPLVTKYKKAKGFAAGSIILSTLVLVYSSVIQVLTLGHEMKERSNFPLLSAAREISLLDFIERVDIAVVFVVMFGIIVKIGVFFFGAIKGLEHISNREYRTYLIPVGSIICLSSIIITDNFAEHIEEGLQIVPYFVHLPFQFALPLMLLVIVLIRTRERSGGKRSDINWES</sequence>
<evidence type="ECO:0000256" key="4">
    <source>
        <dbReference type="ARBA" id="ARBA00022544"/>
    </source>
</evidence>
<dbReference type="PANTHER" id="PTHR34975">
    <property type="entry name" value="SPORE GERMINATION PROTEIN A2"/>
    <property type="match status" value="1"/>
</dbReference>
<gene>
    <name evidence="9" type="ORF">FZC76_19120</name>
</gene>
<evidence type="ECO:0000313" key="9">
    <source>
        <dbReference type="EMBL" id="TYS63603.1"/>
    </source>
</evidence>
<feature type="transmembrane region" description="Helical" evidence="8">
    <location>
        <begin position="12"/>
        <end position="31"/>
    </location>
</feature>
<keyword evidence="3" id="KW-0813">Transport</keyword>
<dbReference type="AlphaFoldDB" id="A0A5D4SK46"/>
<feature type="transmembrane region" description="Helical" evidence="8">
    <location>
        <begin position="217"/>
        <end position="238"/>
    </location>
</feature>
<keyword evidence="6 8" id="KW-1133">Transmembrane helix</keyword>
<evidence type="ECO:0000256" key="7">
    <source>
        <dbReference type="ARBA" id="ARBA00023136"/>
    </source>
</evidence>
<dbReference type="Pfam" id="PF03845">
    <property type="entry name" value="Spore_permease"/>
    <property type="match status" value="1"/>
</dbReference>
<keyword evidence="4" id="KW-0309">Germination</keyword>
<keyword evidence="7 8" id="KW-0472">Membrane</keyword>
<evidence type="ECO:0000256" key="5">
    <source>
        <dbReference type="ARBA" id="ARBA00022692"/>
    </source>
</evidence>
<evidence type="ECO:0000256" key="6">
    <source>
        <dbReference type="ARBA" id="ARBA00022989"/>
    </source>
</evidence>
<comment type="subcellular location">
    <subcellularLocation>
        <location evidence="1">Membrane</location>
        <topology evidence="1">Multi-pass membrane protein</topology>
    </subcellularLocation>
</comment>
<dbReference type="PANTHER" id="PTHR34975:SF2">
    <property type="entry name" value="SPORE GERMINATION PROTEIN A2"/>
    <property type="match status" value="1"/>
</dbReference>
<protein>
    <submittedName>
        <fullName evidence="9">GerAB/ArcD/ProY family transporter</fullName>
    </submittedName>
</protein>
<dbReference type="RefSeq" id="WP_148989775.1">
    <property type="nucleotide sequence ID" value="NZ_VTEV01000009.1"/>
</dbReference>
<dbReference type="Proteomes" id="UP000322524">
    <property type="component" value="Unassembled WGS sequence"/>
</dbReference>
<feature type="transmembrane region" description="Helical" evidence="8">
    <location>
        <begin position="67"/>
        <end position="93"/>
    </location>
</feature>
<feature type="transmembrane region" description="Helical" evidence="8">
    <location>
        <begin position="144"/>
        <end position="162"/>
    </location>
</feature>
<dbReference type="NCBIfam" id="TIGR00912">
    <property type="entry name" value="2A0309"/>
    <property type="match status" value="1"/>
</dbReference>
<evidence type="ECO:0000256" key="8">
    <source>
        <dbReference type="SAM" id="Phobius"/>
    </source>
</evidence>
<evidence type="ECO:0000256" key="2">
    <source>
        <dbReference type="ARBA" id="ARBA00007998"/>
    </source>
</evidence>
<dbReference type="OrthoDB" id="1891864at2"/>
<comment type="caution">
    <text evidence="9">The sequence shown here is derived from an EMBL/GenBank/DDBJ whole genome shotgun (WGS) entry which is preliminary data.</text>
</comment>
<dbReference type="STRING" id="79883.GCA_001636495_02645"/>
<dbReference type="InterPro" id="IPR004761">
    <property type="entry name" value="Spore_GerAB"/>
</dbReference>
<feature type="transmembrane region" description="Helical" evidence="8">
    <location>
        <begin position="182"/>
        <end position="205"/>
    </location>
</feature>
<proteinExistence type="inferred from homology"/>
<dbReference type="GO" id="GO:0009847">
    <property type="term" value="P:spore germination"/>
    <property type="evidence" value="ECO:0007669"/>
    <property type="project" value="InterPro"/>
</dbReference>
<evidence type="ECO:0000313" key="10">
    <source>
        <dbReference type="Proteomes" id="UP000322524"/>
    </source>
</evidence>
<comment type="similarity">
    <text evidence="2">Belongs to the amino acid-polyamine-organocation (APC) superfamily. Spore germination protein (SGP) (TC 2.A.3.9) family.</text>
</comment>
<dbReference type="EMBL" id="VTEV01000009">
    <property type="protein sequence ID" value="TYS63603.1"/>
    <property type="molecule type" value="Genomic_DNA"/>
</dbReference>
<feature type="transmembrane region" description="Helical" evidence="8">
    <location>
        <begin position="304"/>
        <end position="326"/>
    </location>
</feature>
<name>A0A5D4SK46_9BACI</name>
<feature type="transmembrane region" description="Helical" evidence="8">
    <location>
        <begin position="270"/>
        <end position="292"/>
    </location>
</feature>